<evidence type="ECO:0000256" key="1">
    <source>
        <dbReference type="SAM" id="MobiDB-lite"/>
    </source>
</evidence>
<sequence>MRPAAIGEGRPPGAESRKRAAGRYHRPAGGHRRGDVHEMRQESCPRHPSDLPVVFHKRRDVLHHIHALPRFDGVRVFNEHFEGDFRVRQSAGQSARDLAFTFPRRISGLLRTSHSFNHYRSGRGIARVRSRPLTGEQRAREDEGVDLQDAGGWQRRGTAGAGHRQVEADVRRSLECGQDCSGDTRPRRVRVPAGGGSALVASAVGVEVFNVWERRYQWHVPLVVPDPYSLCPARRTSELLYATLLWDFNYLALAVH</sequence>
<evidence type="ECO:0000313" key="3">
    <source>
        <dbReference type="Proteomes" id="UP000266841"/>
    </source>
</evidence>
<accession>K0SJD6</accession>
<dbReference type="EMBL" id="AGNL01020396">
    <property type="protein sequence ID" value="EJK61101.1"/>
    <property type="molecule type" value="Genomic_DNA"/>
</dbReference>
<feature type="compositionally biased region" description="Basic residues" evidence="1">
    <location>
        <begin position="19"/>
        <end position="31"/>
    </location>
</feature>
<feature type="region of interest" description="Disordered" evidence="1">
    <location>
        <begin position="1"/>
        <end position="48"/>
    </location>
</feature>
<dbReference type="Proteomes" id="UP000266841">
    <property type="component" value="Unassembled WGS sequence"/>
</dbReference>
<proteinExistence type="predicted"/>
<feature type="compositionally biased region" description="Basic and acidic residues" evidence="1">
    <location>
        <begin position="32"/>
        <end position="48"/>
    </location>
</feature>
<keyword evidence="3" id="KW-1185">Reference proteome</keyword>
<organism evidence="2 3">
    <name type="scientific">Thalassiosira oceanica</name>
    <name type="common">Marine diatom</name>
    <dbReference type="NCBI Taxonomy" id="159749"/>
    <lineage>
        <taxon>Eukaryota</taxon>
        <taxon>Sar</taxon>
        <taxon>Stramenopiles</taxon>
        <taxon>Ochrophyta</taxon>
        <taxon>Bacillariophyta</taxon>
        <taxon>Coscinodiscophyceae</taxon>
        <taxon>Thalassiosirophycidae</taxon>
        <taxon>Thalassiosirales</taxon>
        <taxon>Thalassiosiraceae</taxon>
        <taxon>Thalassiosira</taxon>
    </lineage>
</organism>
<name>K0SJD6_THAOC</name>
<protein>
    <submittedName>
        <fullName evidence="2">Uncharacterized protein</fullName>
    </submittedName>
</protein>
<comment type="caution">
    <text evidence="2">The sequence shown here is derived from an EMBL/GenBank/DDBJ whole genome shotgun (WGS) entry which is preliminary data.</text>
</comment>
<gene>
    <name evidence="2" type="ORF">THAOC_18461</name>
</gene>
<feature type="region of interest" description="Disordered" evidence="1">
    <location>
        <begin position="133"/>
        <end position="164"/>
    </location>
</feature>
<dbReference type="AlphaFoldDB" id="K0SJD6"/>
<reference evidence="2 3" key="1">
    <citation type="journal article" date="2012" name="Genome Biol.">
        <title>Genome and low-iron response of an oceanic diatom adapted to chronic iron limitation.</title>
        <authorList>
            <person name="Lommer M."/>
            <person name="Specht M."/>
            <person name="Roy A.S."/>
            <person name="Kraemer L."/>
            <person name="Andreson R."/>
            <person name="Gutowska M.A."/>
            <person name="Wolf J."/>
            <person name="Bergner S.V."/>
            <person name="Schilhabel M.B."/>
            <person name="Klostermeier U.C."/>
            <person name="Beiko R.G."/>
            <person name="Rosenstiel P."/>
            <person name="Hippler M."/>
            <person name="Laroche J."/>
        </authorList>
    </citation>
    <scope>NUCLEOTIDE SEQUENCE [LARGE SCALE GENOMIC DNA]</scope>
    <source>
        <strain evidence="2 3">CCMP1005</strain>
    </source>
</reference>
<evidence type="ECO:0000313" key="2">
    <source>
        <dbReference type="EMBL" id="EJK61101.1"/>
    </source>
</evidence>